<dbReference type="InterPro" id="IPR012312">
    <property type="entry name" value="Hemerythrin-like"/>
</dbReference>
<dbReference type="GO" id="GO:0005886">
    <property type="term" value="C:plasma membrane"/>
    <property type="evidence" value="ECO:0007669"/>
    <property type="project" value="TreeGrafter"/>
</dbReference>
<accession>A0A7X2TCC3</accession>
<dbReference type="RefSeq" id="WP_154471824.1">
    <property type="nucleotide sequence ID" value="NZ_DBEWUL010000037.1"/>
</dbReference>
<dbReference type="Proteomes" id="UP000429958">
    <property type="component" value="Unassembled WGS sequence"/>
</dbReference>
<protein>
    <submittedName>
        <fullName evidence="2">Hemerythrin domain-containing protein</fullName>
    </submittedName>
</protein>
<dbReference type="EMBL" id="VUMD01000005">
    <property type="protein sequence ID" value="MSS36400.1"/>
    <property type="molecule type" value="Genomic_DNA"/>
</dbReference>
<proteinExistence type="predicted"/>
<dbReference type="PANTHER" id="PTHR39966">
    <property type="entry name" value="BLL2471 PROTEIN-RELATED"/>
    <property type="match status" value="1"/>
</dbReference>
<name>A0A7X2TCC3_9CLOT</name>
<feature type="domain" description="Hemerythrin-like" evidence="1">
    <location>
        <begin position="3"/>
        <end position="140"/>
    </location>
</feature>
<keyword evidence="3" id="KW-1185">Reference proteome</keyword>
<comment type="caution">
    <text evidence="2">The sequence shown here is derived from an EMBL/GenBank/DDBJ whole genome shotgun (WGS) entry which is preliminary data.</text>
</comment>
<evidence type="ECO:0000313" key="2">
    <source>
        <dbReference type="EMBL" id="MSS36400.1"/>
    </source>
</evidence>
<evidence type="ECO:0000259" key="1">
    <source>
        <dbReference type="Pfam" id="PF01814"/>
    </source>
</evidence>
<evidence type="ECO:0000313" key="3">
    <source>
        <dbReference type="Proteomes" id="UP000429958"/>
    </source>
</evidence>
<dbReference type="AlphaFoldDB" id="A0A7X2TCC3"/>
<sequence>MSGIDLMVQEHEHILKFVDIIRSACCRVLDGFPVDADDFQRMLTFARTYADHHHHGKEEQILFREMRARLGQTAEHLIQHGMLVEHDMGRFHIAELESALERYKATGSTMDKLEILTHAAGWANLLQRHIEKENNAVYTFAKRMLPSDVLKQIDAESEAFEEAERANTAQALTLLEQLSETYL</sequence>
<organism evidence="2 3">
    <name type="scientific">Clostridium porci</name>
    <dbReference type="NCBI Taxonomy" id="2605778"/>
    <lineage>
        <taxon>Bacteria</taxon>
        <taxon>Bacillati</taxon>
        <taxon>Bacillota</taxon>
        <taxon>Clostridia</taxon>
        <taxon>Eubacteriales</taxon>
        <taxon>Clostridiaceae</taxon>
        <taxon>Clostridium</taxon>
    </lineage>
</organism>
<dbReference type="Gene3D" id="1.20.120.520">
    <property type="entry name" value="nmb1532 protein domain like"/>
    <property type="match status" value="1"/>
</dbReference>
<reference evidence="2 3" key="1">
    <citation type="submission" date="2019-08" db="EMBL/GenBank/DDBJ databases">
        <title>In-depth cultivation of the pig gut microbiome towards novel bacterial diversity and tailored functional studies.</title>
        <authorList>
            <person name="Wylensek D."/>
            <person name="Hitch T.C.A."/>
            <person name="Clavel T."/>
        </authorList>
    </citation>
    <scope>NUCLEOTIDE SEQUENCE [LARGE SCALE GENOMIC DNA]</scope>
    <source>
        <strain evidence="2 3">WCA-389-WT-23D1</strain>
    </source>
</reference>
<dbReference type="Pfam" id="PF01814">
    <property type="entry name" value="Hemerythrin"/>
    <property type="match status" value="1"/>
</dbReference>
<gene>
    <name evidence="2" type="ORF">FYJ39_07415</name>
</gene>
<dbReference type="PANTHER" id="PTHR39966:SF1">
    <property type="entry name" value="HEMERYTHRIN-LIKE DOMAIN-CONTAINING PROTEIN"/>
    <property type="match status" value="1"/>
</dbReference>